<proteinExistence type="predicted"/>
<name>A0A9P0MPF4_NEZVI</name>
<dbReference type="Proteomes" id="UP001152798">
    <property type="component" value="Chromosome 5"/>
</dbReference>
<accession>A0A9P0MPF4</accession>
<organism evidence="1 2">
    <name type="scientific">Nezara viridula</name>
    <name type="common">Southern green stink bug</name>
    <name type="synonym">Cimex viridulus</name>
    <dbReference type="NCBI Taxonomy" id="85310"/>
    <lineage>
        <taxon>Eukaryota</taxon>
        <taxon>Metazoa</taxon>
        <taxon>Ecdysozoa</taxon>
        <taxon>Arthropoda</taxon>
        <taxon>Hexapoda</taxon>
        <taxon>Insecta</taxon>
        <taxon>Pterygota</taxon>
        <taxon>Neoptera</taxon>
        <taxon>Paraneoptera</taxon>
        <taxon>Hemiptera</taxon>
        <taxon>Heteroptera</taxon>
        <taxon>Panheteroptera</taxon>
        <taxon>Pentatomomorpha</taxon>
        <taxon>Pentatomoidea</taxon>
        <taxon>Pentatomidae</taxon>
        <taxon>Pentatominae</taxon>
        <taxon>Nezara</taxon>
    </lineage>
</organism>
<dbReference type="EMBL" id="OV725081">
    <property type="protein sequence ID" value="CAH1402428.1"/>
    <property type="molecule type" value="Genomic_DNA"/>
</dbReference>
<gene>
    <name evidence="1" type="ORF">NEZAVI_LOCUS11248</name>
</gene>
<sequence>MPMAPLRTGIKPSVRWQGHYSIEDSTSKPADKKEFPQTAEEMKGSSLEWMSSHFPLDAPQLYREHVARQLHFMRGCVSIGDKRIRGGFPLPGSGNWPRYCNSCGHVPPPPLSSPINSPLKCSSFQFIPLPALSTAAVLRRLKGGGTLEADQDFISCLRGV</sequence>
<evidence type="ECO:0000313" key="2">
    <source>
        <dbReference type="Proteomes" id="UP001152798"/>
    </source>
</evidence>
<protein>
    <submittedName>
        <fullName evidence="1">Uncharacterized protein</fullName>
    </submittedName>
</protein>
<reference evidence="1" key="1">
    <citation type="submission" date="2022-01" db="EMBL/GenBank/DDBJ databases">
        <authorList>
            <person name="King R."/>
        </authorList>
    </citation>
    <scope>NUCLEOTIDE SEQUENCE</scope>
</reference>
<dbReference type="AlphaFoldDB" id="A0A9P0MPF4"/>
<keyword evidence="2" id="KW-1185">Reference proteome</keyword>
<evidence type="ECO:0000313" key="1">
    <source>
        <dbReference type="EMBL" id="CAH1402428.1"/>
    </source>
</evidence>